<evidence type="ECO:0000256" key="6">
    <source>
        <dbReference type="ARBA" id="ARBA00023002"/>
    </source>
</evidence>
<keyword evidence="6" id="KW-0560">Oxidoreductase</keyword>
<dbReference type="PANTHER" id="PTHR12461">
    <property type="entry name" value="HYPOXIA-INDUCIBLE FACTOR 1 ALPHA INHIBITOR-RELATED"/>
    <property type="match status" value="1"/>
</dbReference>
<comment type="similarity">
    <text evidence="3">Belongs to the JARID1 histone demethylase family.</text>
</comment>
<dbReference type="PANTHER" id="PTHR12461:SF105">
    <property type="entry name" value="HYPOXIA-INDUCIBLE FACTOR 1-ALPHA INHIBITOR"/>
    <property type="match status" value="1"/>
</dbReference>
<dbReference type="GO" id="GO:0005634">
    <property type="term" value="C:nucleus"/>
    <property type="evidence" value="ECO:0007669"/>
    <property type="project" value="UniProtKB-SubCell"/>
</dbReference>
<dbReference type="Pfam" id="PF24472">
    <property type="entry name" value="ARM_KDM8_N"/>
    <property type="match status" value="1"/>
</dbReference>
<dbReference type="InterPro" id="IPR003347">
    <property type="entry name" value="JmjC_dom"/>
</dbReference>
<organism evidence="10">
    <name type="scientific">Tetraselmis sp. GSL018</name>
    <dbReference type="NCBI Taxonomy" id="582737"/>
    <lineage>
        <taxon>Eukaryota</taxon>
        <taxon>Viridiplantae</taxon>
        <taxon>Chlorophyta</taxon>
        <taxon>core chlorophytes</taxon>
        <taxon>Chlorodendrophyceae</taxon>
        <taxon>Chlorodendrales</taxon>
        <taxon>Chlorodendraceae</taxon>
        <taxon>Tetraselmis</taxon>
    </lineage>
</organism>
<evidence type="ECO:0000256" key="8">
    <source>
        <dbReference type="ARBA" id="ARBA00023242"/>
    </source>
</evidence>
<dbReference type="GO" id="GO:0008168">
    <property type="term" value="F:methyltransferase activity"/>
    <property type="evidence" value="ECO:0007669"/>
    <property type="project" value="UniProtKB-KW"/>
</dbReference>
<evidence type="ECO:0000256" key="2">
    <source>
        <dbReference type="ARBA" id="ARBA00004123"/>
    </source>
</evidence>
<sequence>MFVSGPYRCGTLKLSPLIAKIPGRVQAAWERLHMGYWKDVPDAVRDVYAVSCILSAGAALMDNADEDAGGERSDKERAAEALKQIDLGVLMGGPRLHNTMGRLASAAQSAIRTAEPSPPAGGGGGGGCVPAEEARVTLPPGSLAPGPPDRTVLVRHLPSLEDFLVDHMLRAPSGRPVVITGAVGAWPAAELWRDASYLRRTCGQRTVPVEVGRHYLDDAWTQRLMTLSEFVEGHLERRHPEAEAIGYLAQHPIFDQIPELKSDIREPEYCTLGEGEMQSINAWFGPAGTVSPIHHDPHHNLLAQVVGRKYIRLYAPEESPRMYPHTGMNSNTSQVDLEEVDAERFPAFSQVPFFECVLEAGQMLYIPRGWWHYVKALEKSMSVSFWWQ</sequence>
<evidence type="ECO:0000256" key="7">
    <source>
        <dbReference type="ARBA" id="ARBA00023004"/>
    </source>
</evidence>
<keyword evidence="10" id="KW-0489">Methyltransferase</keyword>
<keyword evidence="8" id="KW-0539">Nucleus</keyword>
<protein>
    <submittedName>
        <fullName evidence="10">Lysine-specific demethylase 8-like</fullName>
    </submittedName>
</protein>
<keyword evidence="4" id="KW-0479">Metal-binding</keyword>
<evidence type="ECO:0000313" key="10">
    <source>
        <dbReference type="EMBL" id="JAC70104.1"/>
    </source>
</evidence>
<dbReference type="Gene3D" id="2.60.120.650">
    <property type="entry name" value="Cupin"/>
    <property type="match status" value="1"/>
</dbReference>
<dbReference type="InterPro" id="IPR041667">
    <property type="entry name" value="Cupin_8"/>
</dbReference>
<dbReference type="SMART" id="SM00558">
    <property type="entry name" value="JmjC"/>
    <property type="match status" value="1"/>
</dbReference>
<evidence type="ECO:0000256" key="1">
    <source>
        <dbReference type="ARBA" id="ARBA00001954"/>
    </source>
</evidence>
<comment type="subcellular location">
    <subcellularLocation>
        <location evidence="2">Nucleus</location>
    </subcellularLocation>
</comment>
<feature type="domain" description="JmjC" evidence="9">
    <location>
        <begin position="228"/>
        <end position="388"/>
    </location>
</feature>
<dbReference type="InterPro" id="IPR056520">
    <property type="entry name" value="ARM_KDM8_N"/>
</dbReference>
<reference evidence="10" key="1">
    <citation type="submission" date="2014-05" db="EMBL/GenBank/DDBJ databases">
        <title>The transcriptome of the halophilic microalga Tetraselmis sp. GSL018 isolated from the Great Salt Lake, Utah.</title>
        <authorList>
            <person name="Jinkerson R.E."/>
            <person name="D'Adamo S."/>
            <person name="Posewitz M.C."/>
        </authorList>
    </citation>
    <scope>NUCLEOTIDE SEQUENCE</scope>
    <source>
        <strain evidence="10">GSL018</strain>
    </source>
</reference>
<dbReference type="PROSITE" id="PS51184">
    <property type="entry name" value="JMJC"/>
    <property type="match status" value="1"/>
</dbReference>
<keyword evidence="10" id="KW-0808">Transferase</keyword>
<evidence type="ECO:0000259" key="9">
    <source>
        <dbReference type="PROSITE" id="PS51184"/>
    </source>
</evidence>
<keyword evidence="5" id="KW-0223">Dioxygenase</keyword>
<gene>
    <name evidence="10" type="ORF">TSPGSL018_4870</name>
</gene>
<keyword evidence="7" id="KW-0408">Iron</keyword>
<evidence type="ECO:0000256" key="3">
    <source>
        <dbReference type="ARBA" id="ARBA00006801"/>
    </source>
</evidence>
<name>A0A061RH86_9CHLO</name>
<dbReference type="AlphaFoldDB" id="A0A061RH86"/>
<dbReference type="GO" id="GO:0051213">
    <property type="term" value="F:dioxygenase activity"/>
    <property type="evidence" value="ECO:0007669"/>
    <property type="project" value="UniProtKB-KW"/>
</dbReference>
<evidence type="ECO:0000256" key="5">
    <source>
        <dbReference type="ARBA" id="ARBA00022964"/>
    </source>
</evidence>
<evidence type="ECO:0000256" key="4">
    <source>
        <dbReference type="ARBA" id="ARBA00022723"/>
    </source>
</evidence>
<dbReference type="GO" id="GO:0046872">
    <property type="term" value="F:metal ion binding"/>
    <property type="evidence" value="ECO:0007669"/>
    <property type="project" value="UniProtKB-KW"/>
</dbReference>
<dbReference type="EMBL" id="GBEZ01016118">
    <property type="protein sequence ID" value="JAC70104.1"/>
    <property type="molecule type" value="Transcribed_RNA"/>
</dbReference>
<proteinExistence type="inferred from homology"/>
<dbReference type="SUPFAM" id="SSF51197">
    <property type="entry name" value="Clavaminate synthase-like"/>
    <property type="match status" value="1"/>
</dbReference>
<dbReference type="Pfam" id="PF13621">
    <property type="entry name" value="Cupin_8"/>
    <property type="match status" value="1"/>
</dbReference>
<dbReference type="GO" id="GO:0032259">
    <property type="term" value="P:methylation"/>
    <property type="evidence" value="ECO:0007669"/>
    <property type="project" value="UniProtKB-KW"/>
</dbReference>
<accession>A0A061RH86</accession>
<comment type="cofactor">
    <cofactor evidence="1">
        <name>Fe(2+)</name>
        <dbReference type="ChEBI" id="CHEBI:29033"/>
    </cofactor>
</comment>